<feature type="transmembrane region" description="Helical" evidence="1">
    <location>
        <begin position="44"/>
        <end position="63"/>
    </location>
</feature>
<comment type="caution">
    <text evidence="2">The sequence shown here is derived from an EMBL/GenBank/DDBJ whole genome shotgun (WGS) entry which is preliminary data.</text>
</comment>
<sequence length="100" mass="10138">MGSGPGEEHRRESGAATQPLGAWWVGVLGLVVSGVLLTSSNLRAYGYALGATLGVLALLRAFLPPGRAGGLEVRSRLTDVATLLLLGTATVAVAATLRLG</sequence>
<evidence type="ECO:0008006" key="4">
    <source>
        <dbReference type="Google" id="ProtNLM"/>
    </source>
</evidence>
<evidence type="ECO:0000313" key="2">
    <source>
        <dbReference type="EMBL" id="KUG59332.1"/>
    </source>
</evidence>
<keyword evidence="1" id="KW-0472">Membrane</keyword>
<dbReference type="InterPro" id="IPR021385">
    <property type="entry name" value="DUF3017"/>
</dbReference>
<evidence type="ECO:0000313" key="3">
    <source>
        <dbReference type="Proteomes" id="UP000054837"/>
    </source>
</evidence>
<keyword evidence="3" id="KW-1185">Reference proteome</keyword>
<dbReference type="EMBL" id="LQBL01000002">
    <property type="protein sequence ID" value="KUG59332.1"/>
    <property type="molecule type" value="Genomic_DNA"/>
</dbReference>
<organism evidence="2 3">
    <name type="scientific">Serinicoccus chungangensis</name>
    <dbReference type="NCBI Taxonomy" id="767452"/>
    <lineage>
        <taxon>Bacteria</taxon>
        <taxon>Bacillati</taxon>
        <taxon>Actinomycetota</taxon>
        <taxon>Actinomycetes</taxon>
        <taxon>Micrococcales</taxon>
        <taxon>Ornithinimicrobiaceae</taxon>
        <taxon>Serinicoccus</taxon>
    </lineage>
</organism>
<evidence type="ECO:0000256" key="1">
    <source>
        <dbReference type="SAM" id="Phobius"/>
    </source>
</evidence>
<keyword evidence="1" id="KW-0812">Transmembrane</keyword>
<dbReference type="RefSeq" id="WP_058889807.1">
    <property type="nucleotide sequence ID" value="NZ_LQBL01000002.1"/>
</dbReference>
<accession>A0A0W8IH64</accession>
<keyword evidence="1" id="KW-1133">Transmembrane helix</keyword>
<dbReference type="STRING" id="767452.AVL62_06545"/>
<proteinExistence type="predicted"/>
<dbReference type="Proteomes" id="UP000054837">
    <property type="component" value="Unassembled WGS sequence"/>
</dbReference>
<dbReference type="Pfam" id="PF11222">
    <property type="entry name" value="DUF3017"/>
    <property type="match status" value="1"/>
</dbReference>
<reference evidence="2 3" key="1">
    <citation type="submission" date="2015-12" db="EMBL/GenBank/DDBJ databases">
        <title>Serinicoccus chungangenesis strain CD08_5 genome sequencing and assembly.</title>
        <authorList>
            <person name="Chander A.M."/>
            <person name="Kaur G."/>
            <person name="Nair G.R."/>
            <person name="Dhawan D.K."/>
            <person name="Kochhar R.K."/>
            <person name="Mayilraj S."/>
            <person name="Bhadada S.K."/>
        </authorList>
    </citation>
    <scope>NUCLEOTIDE SEQUENCE [LARGE SCALE GENOMIC DNA]</scope>
    <source>
        <strain evidence="2 3">CD08_5</strain>
    </source>
</reference>
<feature type="transmembrane region" description="Helical" evidence="1">
    <location>
        <begin position="20"/>
        <end position="37"/>
    </location>
</feature>
<gene>
    <name evidence="2" type="ORF">AVL62_06545</name>
</gene>
<dbReference type="AlphaFoldDB" id="A0A0W8IH64"/>
<protein>
    <recommendedName>
        <fullName evidence="4">DUF3017 domain-containing protein</fullName>
    </recommendedName>
</protein>
<feature type="transmembrane region" description="Helical" evidence="1">
    <location>
        <begin position="83"/>
        <end position="99"/>
    </location>
</feature>
<name>A0A0W8IH64_9MICO</name>